<accession>A0ABY5MUK8</accession>
<keyword evidence="9" id="KW-1185">Reference proteome</keyword>
<gene>
    <name evidence="8" type="ORF">M1K48_00290</name>
</gene>
<evidence type="ECO:0000256" key="6">
    <source>
        <dbReference type="SAM" id="Phobius"/>
    </source>
</evidence>
<evidence type="ECO:0000256" key="1">
    <source>
        <dbReference type="ARBA" id="ARBA00004651"/>
    </source>
</evidence>
<dbReference type="Gene3D" id="3.30.70.100">
    <property type="match status" value="1"/>
</dbReference>
<name>A0ABY5MUK8_9SPHN</name>
<dbReference type="InterPro" id="IPR011066">
    <property type="entry name" value="MscS_channel_C_sf"/>
</dbReference>
<dbReference type="Proteomes" id="UP000831921">
    <property type="component" value="Chromosome"/>
</dbReference>
<feature type="transmembrane region" description="Helical" evidence="6">
    <location>
        <begin position="35"/>
        <end position="53"/>
    </location>
</feature>
<dbReference type="InterPro" id="IPR006685">
    <property type="entry name" value="MscS_channel_2nd"/>
</dbReference>
<dbReference type="PANTHER" id="PTHR30566:SF5">
    <property type="entry name" value="MECHANOSENSITIVE ION CHANNEL PROTEIN 1, MITOCHONDRIAL-RELATED"/>
    <property type="match status" value="1"/>
</dbReference>
<dbReference type="InterPro" id="IPR023408">
    <property type="entry name" value="MscS_beta-dom_sf"/>
</dbReference>
<sequence>MAVVLSFSTIVRRLLARTPGERLGAGKVRFWSRQAVGLMAGAILVLGIVSIWFDDPARLTTGLGLVTAGVAFALQRVITAVAGYFVILRGKTFNVGDRIVMGGVRGDVIALSFMQTKILEMGQPPPVDSAEPAMWVHSRQFTGRIVTVSNDKIFDEPIYNYTYHFPYVWEEIRLPVSYRDDRAQAERILLDAARRHAVQQHEIAKGDVAQLERRYGIQIGDVAPRVYWRLTDNWLELAVRFLSPDHGTREIKDAMSREILARLDLAGIGIASATYEITGLPAITVERKNGPA</sequence>
<evidence type="ECO:0000259" key="7">
    <source>
        <dbReference type="Pfam" id="PF00924"/>
    </source>
</evidence>
<comment type="subcellular location">
    <subcellularLocation>
        <location evidence="1">Cell membrane</location>
        <topology evidence="1">Multi-pass membrane protein</topology>
    </subcellularLocation>
</comment>
<evidence type="ECO:0000256" key="4">
    <source>
        <dbReference type="ARBA" id="ARBA00022989"/>
    </source>
</evidence>
<evidence type="ECO:0000256" key="2">
    <source>
        <dbReference type="ARBA" id="ARBA00022475"/>
    </source>
</evidence>
<evidence type="ECO:0000256" key="3">
    <source>
        <dbReference type="ARBA" id="ARBA00022692"/>
    </source>
</evidence>
<evidence type="ECO:0000313" key="8">
    <source>
        <dbReference type="EMBL" id="UUR08127.1"/>
    </source>
</evidence>
<feature type="transmembrane region" description="Helical" evidence="6">
    <location>
        <begin position="65"/>
        <end position="88"/>
    </location>
</feature>
<keyword evidence="3 6" id="KW-0812">Transmembrane</keyword>
<keyword evidence="5 6" id="KW-0472">Membrane</keyword>
<dbReference type="SUPFAM" id="SSF82689">
    <property type="entry name" value="Mechanosensitive channel protein MscS (YggB), C-terminal domain"/>
    <property type="match status" value="1"/>
</dbReference>
<organism evidence="8 9">
    <name type="scientific">Sphingomonas glaciei</name>
    <dbReference type="NCBI Taxonomy" id="2938948"/>
    <lineage>
        <taxon>Bacteria</taxon>
        <taxon>Pseudomonadati</taxon>
        <taxon>Pseudomonadota</taxon>
        <taxon>Alphaproteobacteria</taxon>
        <taxon>Sphingomonadales</taxon>
        <taxon>Sphingomonadaceae</taxon>
        <taxon>Sphingomonas</taxon>
    </lineage>
</organism>
<dbReference type="Gene3D" id="2.30.30.60">
    <property type="match status" value="1"/>
</dbReference>
<reference evidence="8 9" key="1">
    <citation type="submission" date="2022-05" db="EMBL/GenBank/DDBJ databases">
        <title>S8-45 Sphingomonas ultraviolaceadurans.</title>
        <authorList>
            <person name="Liu Y."/>
        </authorList>
    </citation>
    <scope>NUCLEOTIDE SEQUENCE [LARGE SCALE GENOMIC DNA]</scope>
    <source>
        <strain evidence="8 9">S8-45</strain>
    </source>
</reference>
<proteinExistence type="predicted"/>
<dbReference type="EMBL" id="CP097253">
    <property type="protein sequence ID" value="UUR08127.1"/>
    <property type="molecule type" value="Genomic_DNA"/>
</dbReference>
<dbReference type="PANTHER" id="PTHR30566">
    <property type="entry name" value="YNAI-RELATED MECHANOSENSITIVE ION CHANNEL"/>
    <property type="match status" value="1"/>
</dbReference>
<keyword evidence="4 6" id="KW-1133">Transmembrane helix</keyword>
<dbReference type="SUPFAM" id="SSF50182">
    <property type="entry name" value="Sm-like ribonucleoproteins"/>
    <property type="match status" value="1"/>
</dbReference>
<evidence type="ECO:0000313" key="9">
    <source>
        <dbReference type="Proteomes" id="UP000831921"/>
    </source>
</evidence>
<feature type="domain" description="Mechanosensitive ion channel MscS" evidence="7">
    <location>
        <begin position="81"/>
        <end position="119"/>
    </location>
</feature>
<dbReference type="InterPro" id="IPR010920">
    <property type="entry name" value="LSM_dom_sf"/>
</dbReference>
<protein>
    <submittedName>
        <fullName evidence="8">Mechanosensitive ion channel family protein</fullName>
    </submittedName>
</protein>
<dbReference type="RefSeq" id="WP_249503906.1">
    <property type="nucleotide sequence ID" value="NZ_CP097253.1"/>
</dbReference>
<dbReference type="Pfam" id="PF00924">
    <property type="entry name" value="MS_channel_2nd"/>
    <property type="match status" value="1"/>
</dbReference>
<keyword evidence="2" id="KW-1003">Cell membrane</keyword>
<evidence type="ECO:0000256" key="5">
    <source>
        <dbReference type="ARBA" id="ARBA00023136"/>
    </source>
</evidence>